<dbReference type="InterPro" id="IPR032675">
    <property type="entry name" value="LRR_dom_sf"/>
</dbReference>
<evidence type="ECO:0000313" key="2">
    <source>
        <dbReference type="EMBL" id="GES78668.1"/>
    </source>
</evidence>
<sequence>MPKLNKDILFLIFEELQEDSEFLFSCLMVDRLWCETAIPILWKDPWRYNICYFDKYLFTIITFYLSNDIKEFLTSQGIQLPSISYKSLLFDYLSFCKSININVLNNIISVGSSDLYYQFLLQQEIYDLMIRKCPELKYLNIESIKHQIFYFSEAKARLESLCELKCDTSIDSSYFYGLASICHYIQRIIIINKCLFVNNGTCKLIEIQKNLKYFEWKDDFEREESENSRFIGDPYEGIFLALEKSGNTLNYLIISLQYIEFYNYESMILQDVLTKLHKLKTLIVSSDTFYTHDEKKFKMMVYPELEIFDMDFISLGEASSVIENSGGHLREIPLNYEYYEYCWDNFEEESLIFIRKIYNNCPKIENLALLISSSDEQFTELEKLLKTSKNLKSLSLTTISSDINHKTDEEIGKELLKILIRSKINNLREIKFYGSSQFSLKSMEEFLEKWRGRTALSIYTSGTIYKSKSDDYKNINMNE</sequence>
<dbReference type="EMBL" id="BLAL01000040">
    <property type="protein sequence ID" value="GES78668.1"/>
    <property type="molecule type" value="Genomic_DNA"/>
</dbReference>
<evidence type="ECO:0008006" key="4">
    <source>
        <dbReference type="Google" id="ProtNLM"/>
    </source>
</evidence>
<dbReference type="EMBL" id="BEXD01004280">
    <property type="protein sequence ID" value="GBC09201.1"/>
    <property type="molecule type" value="Genomic_DNA"/>
</dbReference>
<accession>A0A2Z6S422</accession>
<reference evidence="2" key="2">
    <citation type="submission" date="2019-10" db="EMBL/GenBank/DDBJ databases">
        <title>Conservation and host-specific expression of non-tandemly repeated heterogenous ribosome RNA gene in arbuscular mycorrhizal fungi.</title>
        <authorList>
            <person name="Maeda T."/>
            <person name="Kobayashi Y."/>
            <person name="Nakagawa T."/>
            <person name="Ezawa T."/>
            <person name="Yamaguchi K."/>
            <person name="Bino T."/>
            <person name="Nishimoto Y."/>
            <person name="Shigenobu S."/>
            <person name="Kawaguchi M."/>
        </authorList>
    </citation>
    <scope>NUCLEOTIDE SEQUENCE</scope>
    <source>
        <strain evidence="2">HR1</strain>
    </source>
</reference>
<organism evidence="1 3">
    <name type="scientific">Rhizophagus clarus</name>
    <dbReference type="NCBI Taxonomy" id="94130"/>
    <lineage>
        <taxon>Eukaryota</taxon>
        <taxon>Fungi</taxon>
        <taxon>Fungi incertae sedis</taxon>
        <taxon>Mucoromycota</taxon>
        <taxon>Glomeromycotina</taxon>
        <taxon>Glomeromycetes</taxon>
        <taxon>Glomerales</taxon>
        <taxon>Glomeraceae</taxon>
        <taxon>Rhizophagus</taxon>
    </lineage>
</organism>
<evidence type="ECO:0000313" key="1">
    <source>
        <dbReference type="EMBL" id="GBC09201.1"/>
    </source>
</evidence>
<gene>
    <name evidence="2" type="ORF">RCL2_000598100</name>
    <name evidence="1" type="ORF">RclHR1_08690004</name>
</gene>
<dbReference type="AlphaFoldDB" id="A0A2Z6S422"/>
<keyword evidence="3" id="KW-1185">Reference proteome</keyword>
<protein>
    <recommendedName>
        <fullName evidence="4">F-box domain-containing protein</fullName>
    </recommendedName>
</protein>
<dbReference type="OrthoDB" id="2370126at2759"/>
<dbReference type="Gene3D" id="3.80.10.10">
    <property type="entry name" value="Ribonuclease Inhibitor"/>
    <property type="match status" value="1"/>
</dbReference>
<dbReference type="Proteomes" id="UP000615446">
    <property type="component" value="Unassembled WGS sequence"/>
</dbReference>
<proteinExistence type="predicted"/>
<comment type="caution">
    <text evidence="1">The sequence shown here is derived from an EMBL/GenBank/DDBJ whole genome shotgun (WGS) entry which is preliminary data.</text>
</comment>
<reference evidence="1 3" key="1">
    <citation type="submission" date="2017-11" db="EMBL/GenBank/DDBJ databases">
        <title>The genome of Rhizophagus clarus HR1 reveals common genetic basis of auxotrophy among arbuscular mycorrhizal fungi.</title>
        <authorList>
            <person name="Kobayashi Y."/>
        </authorList>
    </citation>
    <scope>NUCLEOTIDE SEQUENCE [LARGE SCALE GENOMIC DNA]</scope>
    <source>
        <strain evidence="1 3">HR1</strain>
    </source>
</reference>
<name>A0A2Z6S422_9GLOM</name>
<dbReference type="Proteomes" id="UP000247702">
    <property type="component" value="Unassembled WGS sequence"/>
</dbReference>
<evidence type="ECO:0000313" key="3">
    <source>
        <dbReference type="Proteomes" id="UP000247702"/>
    </source>
</evidence>